<feature type="compositionally biased region" description="Polar residues" evidence="1">
    <location>
        <begin position="169"/>
        <end position="183"/>
    </location>
</feature>
<dbReference type="AlphaFoldDB" id="A0A7H9B408"/>
<dbReference type="Proteomes" id="UP000509704">
    <property type="component" value="Chromosome 5"/>
</dbReference>
<feature type="region of interest" description="Disordered" evidence="1">
    <location>
        <begin position="154"/>
        <end position="248"/>
    </location>
</feature>
<dbReference type="RefSeq" id="XP_037144974.1">
    <property type="nucleotide sequence ID" value="XM_037289079.1"/>
</dbReference>
<dbReference type="OrthoDB" id="3981113at2759"/>
<dbReference type="KEGG" id="zmk:HG535_0E03310"/>
<evidence type="ECO:0000256" key="1">
    <source>
        <dbReference type="SAM" id="MobiDB-lite"/>
    </source>
</evidence>
<evidence type="ECO:0000313" key="3">
    <source>
        <dbReference type="Proteomes" id="UP000509704"/>
    </source>
</evidence>
<organism evidence="2 3">
    <name type="scientific">Zygotorulaspora mrakii</name>
    <name type="common">Zygosaccharomyces mrakii</name>
    <dbReference type="NCBI Taxonomy" id="42260"/>
    <lineage>
        <taxon>Eukaryota</taxon>
        <taxon>Fungi</taxon>
        <taxon>Dikarya</taxon>
        <taxon>Ascomycota</taxon>
        <taxon>Saccharomycotina</taxon>
        <taxon>Saccharomycetes</taxon>
        <taxon>Saccharomycetales</taxon>
        <taxon>Saccharomycetaceae</taxon>
        <taxon>Zygotorulaspora</taxon>
    </lineage>
</organism>
<feature type="compositionally biased region" description="Polar residues" evidence="1">
    <location>
        <begin position="229"/>
        <end position="238"/>
    </location>
</feature>
<accession>A0A7H9B408</accession>
<sequence length="248" mass="27075">MEDSNNSLSSKDVSSTISLYEPSTSVYLADNASTQAVYDMDPEESISRPLSRGSVTSGVSMMATKDGVDGEKVKRLGIPQYSLNLLNSMAHNQYKKMHHLGTHGYSSPWKNQQDSVSLSSLQMKSTPYLNTPNGPPMTLREKMHWLSSDINPDMEDNINDHSDFESAPDSLSATPSDAQNAGGYTTKRKFQNAMQDGNPPNFFQTASHRSANGSDIESNVSTVGDEASFSRNIQNLSPPISVAEGKRE</sequence>
<name>A0A7H9B408_ZYGMR</name>
<dbReference type="GeneID" id="59236989"/>
<reference evidence="2 3" key="1">
    <citation type="submission" date="2020-07" db="EMBL/GenBank/DDBJ databases">
        <title>The yeast mating-type switching endonuclease HO is a domesticated member of an unorthodox homing genetic element family.</title>
        <authorList>
            <person name="Coughlan A.Y."/>
            <person name="Lombardi L."/>
            <person name="Braun-Galleani S."/>
            <person name="Martos A.R."/>
            <person name="Galeote V."/>
            <person name="Bigey F."/>
            <person name="Dequin S."/>
            <person name="Byrne K.P."/>
            <person name="Wolfe K.H."/>
        </authorList>
    </citation>
    <scope>NUCLEOTIDE SEQUENCE [LARGE SCALE GENOMIC DNA]</scope>
    <source>
        <strain evidence="2 3">NRRL Y-6702</strain>
    </source>
</reference>
<dbReference type="EMBL" id="CP058608">
    <property type="protein sequence ID" value="QLG73247.1"/>
    <property type="molecule type" value="Genomic_DNA"/>
</dbReference>
<protein>
    <submittedName>
        <fullName evidence="2">Uncharacterized protein</fullName>
    </submittedName>
</protein>
<keyword evidence="3" id="KW-1185">Reference proteome</keyword>
<evidence type="ECO:0000313" key="2">
    <source>
        <dbReference type="EMBL" id="QLG73247.1"/>
    </source>
</evidence>
<proteinExistence type="predicted"/>
<feature type="compositionally biased region" description="Polar residues" evidence="1">
    <location>
        <begin position="201"/>
        <end position="222"/>
    </location>
</feature>
<gene>
    <name evidence="2" type="ORF">HG535_0E03310</name>
</gene>